<accession>A0A316G100</accession>
<comment type="caution">
    <text evidence="2">The sequence shown here is derived from an EMBL/GenBank/DDBJ whole genome shotgun (WGS) entry which is preliminary data.</text>
</comment>
<feature type="domain" description="CobQ/CobB/MinD/ParA nucleotide binding" evidence="1">
    <location>
        <begin position="4"/>
        <end position="112"/>
    </location>
</feature>
<dbReference type="RefSeq" id="WP_109761720.1">
    <property type="nucleotide sequence ID" value="NZ_QGGU01000002.1"/>
</dbReference>
<dbReference type="SUPFAM" id="SSF52540">
    <property type="entry name" value="P-loop containing nucleoside triphosphate hydrolases"/>
    <property type="match status" value="1"/>
</dbReference>
<dbReference type="Proteomes" id="UP000245790">
    <property type="component" value="Unassembled WGS sequence"/>
</dbReference>
<dbReference type="Pfam" id="PF01656">
    <property type="entry name" value="CbiA"/>
    <property type="match status" value="1"/>
</dbReference>
<evidence type="ECO:0000313" key="2">
    <source>
        <dbReference type="EMBL" id="PWK53646.1"/>
    </source>
</evidence>
<reference evidence="2 3" key="1">
    <citation type="submission" date="2018-05" db="EMBL/GenBank/DDBJ databases">
        <title>Genomic Encyclopedia of Type Strains, Phase IV (KMG-IV): sequencing the most valuable type-strain genomes for metagenomic binning, comparative biology and taxonomic classification.</title>
        <authorList>
            <person name="Goeker M."/>
        </authorList>
    </citation>
    <scope>NUCLEOTIDE SEQUENCE [LARGE SCALE GENOMIC DNA]</scope>
    <source>
        <strain evidence="2 3">DSM 25350</strain>
    </source>
</reference>
<dbReference type="CDD" id="cd02042">
    <property type="entry name" value="ParAB_family"/>
    <property type="match status" value="1"/>
</dbReference>
<keyword evidence="3" id="KW-1185">Reference proteome</keyword>
<dbReference type="InterPro" id="IPR002586">
    <property type="entry name" value="CobQ/CobB/MinD/ParA_Nub-bd_dom"/>
</dbReference>
<name>A0A316G100_9GAMM</name>
<dbReference type="EMBL" id="QGGU01000002">
    <property type="protein sequence ID" value="PWK53646.1"/>
    <property type="molecule type" value="Genomic_DNA"/>
</dbReference>
<dbReference type="Gene3D" id="3.40.50.300">
    <property type="entry name" value="P-loop containing nucleotide triphosphate hydrolases"/>
    <property type="match status" value="1"/>
</dbReference>
<dbReference type="AlphaFoldDB" id="A0A316G100"/>
<dbReference type="PANTHER" id="PTHR13696">
    <property type="entry name" value="P-LOOP CONTAINING NUCLEOSIDE TRIPHOSPHATE HYDROLASE"/>
    <property type="match status" value="1"/>
</dbReference>
<gene>
    <name evidence="2" type="ORF">C8D97_10234</name>
</gene>
<dbReference type="PIRSF" id="PIRSF009320">
    <property type="entry name" value="Nuc_binding_HP_1000"/>
    <property type="match status" value="1"/>
</dbReference>
<sequence>MKTIALWSPKGGVGKTTLALNLAAAAYANGDKAILCDLDPQQSAVDVFNDKKLSFTVLKGMPPVSPRADVMFLDLPPRTDIDVTGDIVLIPLRASILDIRAVNKAIRHVRHKRLVKCVNAVDVRRQDERMLAMRMYSEGAFLVKDRSIYSRAISLGKTVFDLDLYGAREARQEMQRLYSILTD</sequence>
<protein>
    <submittedName>
        <fullName evidence="2">Chromosome partitioning protein</fullName>
    </submittedName>
</protein>
<evidence type="ECO:0000259" key="1">
    <source>
        <dbReference type="Pfam" id="PF01656"/>
    </source>
</evidence>
<evidence type="ECO:0000313" key="3">
    <source>
        <dbReference type="Proteomes" id="UP000245790"/>
    </source>
</evidence>
<dbReference type="OrthoDB" id="9799330at2"/>
<dbReference type="PANTHER" id="PTHR13696:SF99">
    <property type="entry name" value="COBYRINIC ACID AC-DIAMIDE SYNTHASE"/>
    <property type="match status" value="1"/>
</dbReference>
<dbReference type="InterPro" id="IPR050678">
    <property type="entry name" value="DNA_Partitioning_ATPase"/>
</dbReference>
<organism evidence="2 3">
    <name type="scientific">Pleionea mediterranea</name>
    <dbReference type="NCBI Taxonomy" id="523701"/>
    <lineage>
        <taxon>Bacteria</taxon>
        <taxon>Pseudomonadati</taxon>
        <taxon>Pseudomonadota</taxon>
        <taxon>Gammaproteobacteria</taxon>
        <taxon>Oceanospirillales</taxon>
        <taxon>Pleioneaceae</taxon>
        <taxon>Pleionea</taxon>
    </lineage>
</organism>
<proteinExistence type="predicted"/>
<dbReference type="InterPro" id="IPR027417">
    <property type="entry name" value="P-loop_NTPase"/>
</dbReference>